<dbReference type="Gene3D" id="3.90.180.10">
    <property type="entry name" value="Medium-chain alcohol dehydrogenases, catalytic domain"/>
    <property type="match status" value="1"/>
</dbReference>
<protein>
    <submittedName>
        <fullName evidence="14">Type I polyketide synthase</fullName>
    </submittedName>
</protein>
<feature type="active site" description="Proton acceptor; for dehydratase activity" evidence="9">
    <location>
        <position position="972"/>
    </location>
</feature>
<dbReference type="Pfam" id="PF21089">
    <property type="entry name" value="PKS_DH_N"/>
    <property type="match status" value="1"/>
</dbReference>
<dbReference type="Pfam" id="PF00550">
    <property type="entry name" value="PP-binding"/>
    <property type="match status" value="1"/>
</dbReference>
<dbReference type="Pfam" id="PF13602">
    <property type="entry name" value="ADH_zinc_N_2"/>
    <property type="match status" value="1"/>
</dbReference>
<accession>A0ABU8AWH9</accession>
<dbReference type="Gene3D" id="3.40.50.11460">
    <property type="match status" value="1"/>
</dbReference>
<dbReference type="PANTHER" id="PTHR43775">
    <property type="entry name" value="FATTY ACID SYNTHASE"/>
    <property type="match status" value="1"/>
</dbReference>
<dbReference type="InterPro" id="IPR049552">
    <property type="entry name" value="PKS_DH_N"/>
</dbReference>
<dbReference type="Proteomes" id="UP001310290">
    <property type="component" value="Unassembled WGS sequence"/>
</dbReference>
<dbReference type="InterPro" id="IPR032821">
    <property type="entry name" value="PKS_assoc"/>
</dbReference>
<evidence type="ECO:0000313" key="14">
    <source>
        <dbReference type="EMBL" id="MEH0638070.1"/>
    </source>
</evidence>
<keyword evidence="3" id="KW-0596">Phosphopantetheine</keyword>
<dbReference type="Gene3D" id="3.10.129.110">
    <property type="entry name" value="Polyketide synthase dehydratase"/>
    <property type="match status" value="1"/>
</dbReference>
<dbReference type="Pfam" id="PF00698">
    <property type="entry name" value="Acyl_transf_1"/>
    <property type="match status" value="1"/>
</dbReference>
<dbReference type="SMART" id="SM00829">
    <property type="entry name" value="PKS_ER"/>
    <property type="match status" value="1"/>
</dbReference>
<dbReference type="PANTHER" id="PTHR43775:SF51">
    <property type="entry name" value="INACTIVE PHENOLPHTHIOCEROL SYNTHESIS POLYKETIDE SYNTHASE TYPE I PKS1-RELATED"/>
    <property type="match status" value="1"/>
</dbReference>
<dbReference type="InterPro" id="IPR057326">
    <property type="entry name" value="KR_dom"/>
</dbReference>
<dbReference type="InterPro" id="IPR016035">
    <property type="entry name" value="Acyl_Trfase/lysoPLipase"/>
</dbReference>
<dbReference type="SUPFAM" id="SSF55048">
    <property type="entry name" value="Probable ACP-binding domain of malonyl-CoA ACP transacylase"/>
    <property type="match status" value="1"/>
</dbReference>
<gene>
    <name evidence="14" type="ORF">QBA35_33015</name>
</gene>
<dbReference type="InterPro" id="IPR013154">
    <property type="entry name" value="ADH-like_N"/>
</dbReference>
<dbReference type="Gene3D" id="3.40.47.10">
    <property type="match status" value="1"/>
</dbReference>
<keyword evidence="4" id="KW-0597">Phosphoprotein</keyword>
<dbReference type="InterPro" id="IPR020807">
    <property type="entry name" value="PKS_DH"/>
</dbReference>
<dbReference type="SUPFAM" id="SSF51735">
    <property type="entry name" value="NAD(P)-binding Rossmann-fold domains"/>
    <property type="match status" value="3"/>
</dbReference>
<comment type="pathway">
    <text evidence="2">Antibiotic biosynthesis.</text>
</comment>
<feature type="region of interest" description="C-terminal hotdog fold" evidence="9">
    <location>
        <begin position="1075"/>
        <end position="1212"/>
    </location>
</feature>
<keyword evidence="5" id="KW-0808">Transferase</keyword>
<evidence type="ECO:0000256" key="2">
    <source>
        <dbReference type="ARBA" id="ARBA00004792"/>
    </source>
</evidence>
<dbReference type="Gene3D" id="1.10.1200.10">
    <property type="entry name" value="ACP-like"/>
    <property type="match status" value="1"/>
</dbReference>
<dbReference type="SMART" id="SM00826">
    <property type="entry name" value="PKS_DH"/>
    <property type="match status" value="1"/>
</dbReference>
<dbReference type="InterPro" id="IPR009081">
    <property type="entry name" value="PP-bd_ACP"/>
</dbReference>
<dbReference type="InterPro" id="IPR036291">
    <property type="entry name" value="NAD(P)-bd_dom_sf"/>
</dbReference>
<evidence type="ECO:0000256" key="1">
    <source>
        <dbReference type="ARBA" id="ARBA00001957"/>
    </source>
</evidence>
<evidence type="ECO:0000256" key="9">
    <source>
        <dbReference type="PROSITE-ProRule" id="PRU01363"/>
    </source>
</evidence>
<dbReference type="InterPro" id="IPR015083">
    <property type="entry name" value="NorB/c/GfsB-D-like_docking"/>
</dbReference>
<dbReference type="InterPro" id="IPR016036">
    <property type="entry name" value="Malonyl_transacylase_ACP-bd"/>
</dbReference>
<evidence type="ECO:0000256" key="8">
    <source>
        <dbReference type="ARBA" id="ARBA00023315"/>
    </source>
</evidence>
<dbReference type="InterPro" id="IPR016039">
    <property type="entry name" value="Thiolase-like"/>
</dbReference>
<dbReference type="InterPro" id="IPR020841">
    <property type="entry name" value="PKS_Beta-ketoAc_synthase_dom"/>
</dbReference>
<dbReference type="SMART" id="SM00825">
    <property type="entry name" value="PKS_KS"/>
    <property type="match status" value="1"/>
</dbReference>
<dbReference type="SMART" id="SM00823">
    <property type="entry name" value="PKS_PP"/>
    <property type="match status" value="1"/>
</dbReference>
<feature type="region of interest" description="Disordered" evidence="10">
    <location>
        <begin position="1243"/>
        <end position="1264"/>
    </location>
</feature>
<dbReference type="PROSITE" id="PS52004">
    <property type="entry name" value="KS3_2"/>
    <property type="match status" value="1"/>
</dbReference>
<keyword evidence="15" id="KW-1185">Reference proteome</keyword>
<dbReference type="PROSITE" id="PS00606">
    <property type="entry name" value="KS3_1"/>
    <property type="match status" value="1"/>
</dbReference>
<dbReference type="CDD" id="cd08956">
    <property type="entry name" value="KR_3_FAS_SDR_x"/>
    <property type="match status" value="1"/>
</dbReference>
<dbReference type="SMART" id="SM01294">
    <property type="entry name" value="PKS_PP_betabranch"/>
    <property type="match status" value="1"/>
</dbReference>
<dbReference type="Gene3D" id="3.40.50.720">
    <property type="entry name" value="NAD(P)-binding Rossmann-like Domain"/>
    <property type="match status" value="1"/>
</dbReference>
<feature type="active site" description="Proton donor; for dehydratase activity" evidence="9">
    <location>
        <position position="1135"/>
    </location>
</feature>
<dbReference type="SMART" id="SM00822">
    <property type="entry name" value="PKS_KR"/>
    <property type="match status" value="1"/>
</dbReference>
<reference evidence="14" key="1">
    <citation type="submission" date="2023-04" db="EMBL/GenBank/DDBJ databases">
        <title>Genomic diversity of scab-causing Streptomyces spp. in the province of Quebec, Canada.</title>
        <authorList>
            <person name="Biessy A."/>
            <person name="Cadieux M."/>
            <person name="Ciotola M."/>
            <person name="Filion M."/>
        </authorList>
    </citation>
    <scope>NUCLEOTIDE SEQUENCE</scope>
    <source>
        <strain evidence="14">B21-115</strain>
    </source>
</reference>
<dbReference type="Pfam" id="PF00109">
    <property type="entry name" value="ketoacyl-synt"/>
    <property type="match status" value="1"/>
</dbReference>
<evidence type="ECO:0000259" key="12">
    <source>
        <dbReference type="PROSITE" id="PS52004"/>
    </source>
</evidence>
<comment type="cofactor">
    <cofactor evidence="1">
        <name>pantetheine 4'-phosphate</name>
        <dbReference type="ChEBI" id="CHEBI:47942"/>
    </cofactor>
</comment>
<comment type="caution">
    <text evidence="14">The sequence shown here is derived from an EMBL/GenBank/DDBJ whole genome shotgun (WGS) entry which is preliminary data.</text>
</comment>
<evidence type="ECO:0000256" key="5">
    <source>
        <dbReference type="ARBA" id="ARBA00022679"/>
    </source>
</evidence>
<dbReference type="InterPro" id="IPR014031">
    <property type="entry name" value="Ketoacyl_synth_C"/>
</dbReference>
<dbReference type="InterPro" id="IPR020806">
    <property type="entry name" value="PKS_PP-bd"/>
</dbReference>
<evidence type="ECO:0000256" key="4">
    <source>
        <dbReference type="ARBA" id="ARBA00022553"/>
    </source>
</evidence>
<dbReference type="InterPro" id="IPR050091">
    <property type="entry name" value="PKS_NRPS_Biosynth_Enz"/>
</dbReference>
<dbReference type="SUPFAM" id="SSF53901">
    <property type="entry name" value="Thiolase-like"/>
    <property type="match status" value="1"/>
</dbReference>
<feature type="domain" description="PKS/mFAS DH" evidence="13">
    <location>
        <begin position="940"/>
        <end position="1212"/>
    </location>
</feature>
<dbReference type="CDD" id="cd00833">
    <property type="entry name" value="PKS"/>
    <property type="match status" value="1"/>
</dbReference>
<dbReference type="InterPro" id="IPR013968">
    <property type="entry name" value="PKS_KR"/>
</dbReference>
<evidence type="ECO:0000313" key="15">
    <source>
        <dbReference type="Proteomes" id="UP001310290"/>
    </source>
</evidence>
<dbReference type="Gene3D" id="3.30.70.3290">
    <property type="match status" value="1"/>
</dbReference>
<dbReference type="InterPro" id="IPR020843">
    <property type="entry name" value="ER"/>
</dbReference>
<dbReference type="CDD" id="cd05195">
    <property type="entry name" value="enoyl_red"/>
    <property type="match status" value="1"/>
</dbReference>
<dbReference type="PROSITE" id="PS52019">
    <property type="entry name" value="PKS_MFAS_DH"/>
    <property type="match status" value="1"/>
</dbReference>
<evidence type="ECO:0000256" key="7">
    <source>
        <dbReference type="ARBA" id="ARBA00023268"/>
    </source>
</evidence>
<dbReference type="InterPro" id="IPR049900">
    <property type="entry name" value="PKS_mFAS_DH"/>
</dbReference>
<dbReference type="SUPFAM" id="SSF47336">
    <property type="entry name" value="ACP-like"/>
    <property type="match status" value="1"/>
</dbReference>
<feature type="domain" description="Carrier" evidence="11">
    <location>
        <begin position="2060"/>
        <end position="2138"/>
    </location>
</feature>
<dbReference type="InterPro" id="IPR049551">
    <property type="entry name" value="PKS_DH_C"/>
</dbReference>
<dbReference type="Pfam" id="PF08990">
    <property type="entry name" value="Docking"/>
    <property type="match status" value="1"/>
</dbReference>
<dbReference type="EMBL" id="JARULZ010000002">
    <property type="protein sequence ID" value="MEH0638070.1"/>
    <property type="molecule type" value="Genomic_DNA"/>
</dbReference>
<evidence type="ECO:0000256" key="10">
    <source>
        <dbReference type="SAM" id="MobiDB-lite"/>
    </source>
</evidence>
<proteinExistence type="predicted"/>
<organism evidence="14 15">
    <name type="scientific">Streptomyces bottropensis</name>
    <dbReference type="NCBI Taxonomy" id="42235"/>
    <lineage>
        <taxon>Bacteria</taxon>
        <taxon>Bacillati</taxon>
        <taxon>Actinomycetota</taxon>
        <taxon>Actinomycetes</taxon>
        <taxon>Kitasatosporales</taxon>
        <taxon>Streptomycetaceae</taxon>
        <taxon>Streptomyces</taxon>
    </lineage>
</organism>
<dbReference type="SMART" id="SM00827">
    <property type="entry name" value="PKS_AT"/>
    <property type="match status" value="1"/>
</dbReference>
<dbReference type="PROSITE" id="PS00012">
    <property type="entry name" value="PHOSPHOPANTETHEINE"/>
    <property type="match status" value="1"/>
</dbReference>
<dbReference type="SUPFAM" id="SSF50129">
    <property type="entry name" value="GroES-like"/>
    <property type="match status" value="1"/>
</dbReference>
<dbReference type="Pfam" id="PF08240">
    <property type="entry name" value="ADH_N"/>
    <property type="match status" value="1"/>
</dbReference>
<dbReference type="SUPFAM" id="SSF101173">
    <property type="entry name" value="Docking domain B of the erythromycin polyketide synthase (DEBS)"/>
    <property type="match status" value="1"/>
</dbReference>
<dbReference type="SUPFAM" id="SSF52151">
    <property type="entry name" value="FabD/lysophospholipase-like"/>
    <property type="match status" value="1"/>
</dbReference>
<evidence type="ECO:0000256" key="3">
    <source>
        <dbReference type="ARBA" id="ARBA00022450"/>
    </source>
</evidence>
<dbReference type="Pfam" id="PF14765">
    <property type="entry name" value="PS-DH"/>
    <property type="match status" value="1"/>
</dbReference>
<dbReference type="InterPro" id="IPR042104">
    <property type="entry name" value="PKS_dehydratase_sf"/>
</dbReference>
<evidence type="ECO:0000259" key="11">
    <source>
        <dbReference type="PROSITE" id="PS50075"/>
    </source>
</evidence>
<dbReference type="InterPro" id="IPR006162">
    <property type="entry name" value="Ppantetheine_attach_site"/>
</dbReference>
<sequence>MPSTSDEPGSATEHKLREYLRRAIADARDLRDRLRQTEDRIREPIAVTGMACRFPGGVASPDDLWHMVAGGTDAIGPFPRDRGWPLEDLHEAAAGASSPMTLEGGFLDDPAGFDAEFFGISPREALAMDPQQRLLLEVSWEAVERAGIDPWSLRGSRTGVFLGGGTEDFVGLLSMCRDSEETSSLTGTTSSVLSGRVAYTLGLEGPALTVDTACSSSLVTLHLAVQALRMGECDLALAGGVAVMSTPGIFPEFARQGGLAADGRCKAFADTADGTGWGEGVGVLMVERLSDARRHGRPVLAVVRGSAVNQDGASNGLTAPNGPSQQRVIRDALTNAGLSPADVDAVEAHGTGTRLGDPIEAQALLAVYGQGRPEDRPVWVGSVKSNIGHTVAAAGVGGVIKTVMALRHGVLPRTLHVDEPTRQVDWSAGAMEVLTEARPWPETGRPRRAGVSSFGISGTNAHVVLEQGDDAPAGSSEEGGDGTALPWLLSARTEAALRSQAARLLARLEDHPDARPQDVGLSSTVSRSALEHRAVVVGVGCGELVRGVAAVAEGRPDAGVVRGRVAGGGGVGPGPVFVFPGQGSQWVGMAVELLATSPVFAARMAECEEALSAFVDWSLGEVLCDSDELTRVDVVQPVLWAVMVSLAEVWRSYGVEPAAVVGHSQGEIAAAVVAGALSLEDGARVVALRSRALVALSGGGGMASVELPVAEVRALPAVVEGRVEVAAVNGPSSVVVAGGVGGVDEVIAQVGARGVRARRVEVDYASHSVGVEVLRAEVPAVLAGLVPVASSVPFHSTVTAGRFDTRGLDGEYWYRNLRSTVRLEETVAGLVEAGHDLFVDVSPHPVLTGAVQATAEAAGREVAAIGTLRRGEGGLQRLLLSLGEAYVAGAPVEWRRCFAGTGARTVDLPTYAFQHQRYWTEMPVARFGDAALAGLGRVEHPLLGAVVEPADADRTVFTGRLSPRDQPWTADHVVHGTVLLPGTAFLELALWAGEWLRTPRVDELVLAAPLALRESEPVRLQIVVDEPDEEGRRAARFFSRAESADEEEWTRHGTAVLSEEPQPDFDLGAWPPTGAEPVELDGLYEKMATAGFGYGPAFRGLRAAWRRGDEVFAEVETDPALASGDGFVAHPALLDAALHGVSLLPGTLDGGARLPFSWSGVTAYATGATSLRVRLAPTGSDGLSVHAVDALGAPVLAVDELAFRPVSPDRLTPAASGAPDGLLRVEWRELPVRAATAGTYARLGAGAPEGRPDRGDGAAPESAGDRWQVYSDVAALDAALAAGATAPSAVVACCPVTAEEDTPADAAERAAAWGLELVRQRPADGRSAEVPLVVVTRGAAPVPGAAPTATGTAHAALVGLLRSAQAEEPGRIVLVDVDDRAGGPSAEAPPPGLPLPAFLPLLPPLLDLALAAGEPEVAVRDGRVYGRRMTRVLDEPGGLRAPAGVAQWRLDVTEPGSFGNLALVPDTEGTGELAEGRVRVAVRAAGVNFRDTLIALGMYPDRARLGSEGCGVVTEVGPGVVRPAVGDRVMGTLDTPFAPLSVADARLLAPVPAGWTDVQGASATVAFLTAYHGLVDLGGLCAGRRVLIHAGAGGVGSAAVQLARRLGAEVYATASRPKWDALRAAGLDDAHIADSRTLEFRDAFLAASDGRGMDVVLNCLAGEFTDASLELLPHGGRFVEMGKTDLRDPRRIAADRPGVVYRPFDLADAGPERIEEILRELGTLFSDGTLTPPPATVWDVHRAPSAFRALAQATLVGKAVLTVPSAGFAPDEAVLVTGGTGTLGALVARRLVTHHAARHLLLLSRSGQQSAQARALCAELADAGADVEIVADDIADPGAADRLHAVLARLAVRLGGIVHCAGTTDDGAIGSLTTERLRAVLRPKTHGAWNLHRLTQLRPELRKFVLFSSAAATVGTPGQANYAAANAFLDALAGHRREQGLPAVSVGWGLWERSSALTAHLDATDHRRLRAGGFRSLATDEALALFDEVLLGVTADPTVVAAPVDGAALRARHAREPLPALFHPLLGPSAARARRRAAVREAHEPGEVLRTRLAAMPQERRTSALLGLVRAEVAAVLGHSTPQLLDTGRSFREMGFDSLTAVELRNRLNAVTGLRLPATLVFDHPRLDVLAAHVSAALAPGGTGADTAPDGGAKEAEIRSLIMSVPLARLRESGLLDPLLALAAGRSAPSSVSGHTEPDRSEGIRAMDAAALVQMARSLSAEGEVDREVTRNHPSG</sequence>
<dbReference type="Gene3D" id="3.40.366.10">
    <property type="entry name" value="Malonyl-Coenzyme A Acyl Carrier Protein, domain 2"/>
    <property type="match status" value="1"/>
</dbReference>
<dbReference type="InterPro" id="IPR011032">
    <property type="entry name" value="GroES-like_sf"/>
</dbReference>
<dbReference type="InterPro" id="IPR014030">
    <property type="entry name" value="Ketoacyl_synth_N"/>
</dbReference>
<name>A0ABU8AWH9_9ACTN</name>
<dbReference type="InterPro" id="IPR001227">
    <property type="entry name" value="Ac_transferase_dom_sf"/>
</dbReference>
<dbReference type="InterPro" id="IPR036299">
    <property type="entry name" value="Polyketide_synth_docking_sf"/>
</dbReference>
<keyword evidence="6" id="KW-0045">Antibiotic biosynthesis</keyword>
<dbReference type="InterPro" id="IPR014043">
    <property type="entry name" value="Acyl_transferase_dom"/>
</dbReference>
<dbReference type="InterPro" id="IPR018201">
    <property type="entry name" value="Ketoacyl_synth_AS"/>
</dbReference>
<dbReference type="Pfam" id="PF02801">
    <property type="entry name" value="Ketoacyl-synt_C"/>
    <property type="match status" value="1"/>
</dbReference>
<dbReference type="PROSITE" id="PS50075">
    <property type="entry name" value="CARRIER"/>
    <property type="match status" value="1"/>
</dbReference>
<evidence type="ECO:0000256" key="6">
    <source>
        <dbReference type="ARBA" id="ARBA00023194"/>
    </source>
</evidence>
<evidence type="ECO:0000259" key="13">
    <source>
        <dbReference type="PROSITE" id="PS52019"/>
    </source>
</evidence>
<feature type="region of interest" description="N-terminal hotdog fold" evidence="9">
    <location>
        <begin position="940"/>
        <end position="1064"/>
    </location>
</feature>
<dbReference type="Pfam" id="PF16197">
    <property type="entry name" value="KAsynt_C_assoc"/>
    <property type="match status" value="1"/>
</dbReference>
<keyword evidence="8" id="KW-0012">Acyltransferase</keyword>
<dbReference type="Pfam" id="PF08659">
    <property type="entry name" value="KR"/>
    <property type="match status" value="1"/>
</dbReference>
<keyword evidence="7" id="KW-0511">Multifunctional enzyme</keyword>
<dbReference type="InterPro" id="IPR036736">
    <property type="entry name" value="ACP-like_sf"/>
</dbReference>
<feature type="domain" description="Ketosynthase family 3 (KS3)" evidence="12">
    <location>
        <begin position="42"/>
        <end position="467"/>
    </location>
</feature>